<evidence type="ECO:0000313" key="5">
    <source>
        <dbReference type="Proteomes" id="UP001386955"/>
    </source>
</evidence>
<evidence type="ECO:0000313" key="3">
    <source>
        <dbReference type="EMBL" id="KAK7390450.1"/>
    </source>
</evidence>
<dbReference type="GO" id="GO:0080043">
    <property type="term" value="F:quercetin 3-O-glucosyltransferase activity"/>
    <property type="evidence" value="ECO:0007669"/>
    <property type="project" value="TreeGrafter"/>
</dbReference>
<reference evidence="4 5" key="1">
    <citation type="submission" date="2024-01" db="EMBL/GenBank/DDBJ databases">
        <title>The genomes of 5 underutilized Papilionoideae crops provide insights into root nodulation and disease resistanc.</title>
        <authorList>
            <person name="Jiang F."/>
        </authorList>
    </citation>
    <scope>NUCLEOTIDE SEQUENCE [LARGE SCALE GENOMIC DNA]</scope>
    <source>
        <strain evidence="4">DUOXIRENSHENG_FW03</strain>
        <tissue evidence="4">Leaves</tissue>
    </source>
</reference>
<accession>A0AAN9S7Z4</accession>
<comment type="similarity">
    <text evidence="1">Belongs to the UDP-glycosyltransferase family.</text>
</comment>
<protein>
    <recommendedName>
        <fullName evidence="6">Glycosyltransferase</fullName>
    </recommendedName>
</protein>
<dbReference type="AlphaFoldDB" id="A0AAN9S7Z4"/>
<sequence>MQHSNSPHILVLPFPAEGHIKPMFNLSKLLSHRGHRITFINTHHNHTRLLQFTDLASFHTQFPNFHLTSITDGVPQHLPPNEFELIISPTSRSNVAKEFRQLLATLVRKPSWWGPPSCIISDGLMSTVSMSVAREFRVPIIAFRTYSATATWVSIHVSKIIEEGLMDMQNAEDVEKVLTSIPGLENFLRECDLPQILKLKPGSLYIDFYIKETLAMTQASNLILNTFYELEAPIITKLTTIFTKVYTIGPIHTLIKTQVKNNISSCLHLRQEDKSCITWLDNQKEKSVLYVSFGTLAKVSHEQLLEFWHGLVSSMKPFLWVIRHELFNGKASLGHNVPIELELGTKERGLMVDWAPQEEVLTHTSVGGFLTHCGWNSTLECIVEGVPMLCWPLIADQTINSRCVSEKWRVGIDMNGACDRLIVEKMVKNMMENQIERLTISANDIAVKARDSVKENGFSFCNVENLIKDIGSMNVRK</sequence>
<dbReference type="PANTHER" id="PTHR11926">
    <property type="entry name" value="GLUCOSYL/GLUCURONOSYL TRANSFERASES"/>
    <property type="match status" value="1"/>
</dbReference>
<dbReference type="CDD" id="cd03784">
    <property type="entry name" value="GT1_Gtf-like"/>
    <property type="match status" value="1"/>
</dbReference>
<gene>
    <name evidence="3" type="ORF">VNO78_25755</name>
    <name evidence="4" type="ORF">VNO78_25760</name>
</gene>
<keyword evidence="2" id="KW-0808">Transferase</keyword>
<dbReference type="SUPFAM" id="SSF53756">
    <property type="entry name" value="UDP-Glycosyltransferase/glycogen phosphorylase"/>
    <property type="match status" value="1"/>
</dbReference>
<organism evidence="4 5">
    <name type="scientific">Psophocarpus tetragonolobus</name>
    <name type="common">Winged bean</name>
    <name type="synonym">Dolichos tetragonolobus</name>
    <dbReference type="NCBI Taxonomy" id="3891"/>
    <lineage>
        <taxon>Eukaryota</taxon>
        <taxon>Viridiplantae</taxon>
        <taxon>Streptophyta</taxon>
        <taxon>Embryophyta</taxon>
        <taxon>Tracheophyta</taxon>
        <taxon>Spermatophyta</taxon>
        <taxon>Magnoliopsida</taxon>
        <taxon>eudicotyledons</taxon>
        <taxon>Gunneridae</taxon>
        <taxon>Pentapetalae</taxon>
        <taxon>rosids</taxon>
        <taxon>fabids</taxon>
        <taxon>Fabales</taxon>
        <taxon>Fabaceae</taxon>
        <taxon>Papilionoideae</taxon>
        <taxon>50 kb inversion clade</taxon>
        <taxon>NPAAA clade</taxon>
        <taxon>indigoferoid/millettioid clade</taxon>
        <taxon>Phaseoleae</taxon>
        <taxon>Psophocarpus</taxon>
    </lineage>
</organism>
<keyword evidence="5" id="KW-1185">Reference proteome</keyword>
<evidence type="ECO:0000256" key="1">
    <source>
        <dbReference type="ARBA" id="ARBA00009995"/>
    </source>
</evidence>
<name>A0AAN9S7Z4_PSOTE</name>
<dbReference type="PANTHER" id="PTHR11926:SF1392">
    <property type="entry name" value="GLYCOSYLTRANSFERASE"/>
    <property type="match status" value="1"/>
</dbReference>
<dbReference type="EMBL" id="JAYMYS010000006">
    <property type="protein sequence ID" value="KAK7390455.1"/>
    <property type="molecule type" value="Genomic_DNA"/>
</dbReference>
<dbReference type="GO" id="GO:0080044">
    <property type="term" value="F:quercetin 7-O-glucosyltransferase activity"/>
    <property type="evidence" value="ECO:0007669"/>
    <property type="project" value="TreeGrafter"/>
</dbReference>
<dbReference type="InterPro" id="IPR002213">
    <property type="entry name" value="UDP_glucos_trans"/>
</dbReference>
<evidence type="ECO:0008006" key="6">
    <source>
        <dbReference type="Google" id="ProtNLM"/>
    </source>
</evidence>
<dbReference type="Pfam" id="PF00201">
    <property type="entry name" value="UDPGT"/>
    <property type="match status" value="1"/>
</dbReference>
<dbReference type="Gene3D" id="3.40.50.2000">
    <property type="entry name" value="Glycogen Phosphorylase B"/>
    <property type="match status" value="2"/>
</dbReference>
<dbReference type="FunFam" id="3.40.50.2000:FF:000040">
    <property type="entry name" value="UDP-glycosyltransferase 76C1"/>
    <property type="match status" value="1"/>
</dbReference>
<dbReference type="Proteomes" id="UP001386955">
    <property type="component" value="Unassembled WGS sequence"/>
</dbReference>
<evidence type="ECO:0000256" key="2">
    <source>
        <dbReference type="ARBA" id="ARBA00022679"/>
    </source>
</evidence>
<comment type="caution">
    <text evidence="4">The sequence shown here is derived from an EMBL/GenBank/DDBJ whole genome shotgun (WGS) entry which is preliminary data.</text>
</comment>
<proteinExistence type="inferred from homology"/>
<dbReference type="EMBL" id="JAYMYS010000006">
    <property type="protein sequence ID" value="KAK7390450.1"/>
    <property type="molecule type" value="Genomic_DNA"/>
</dbReference>
<evidence type="ECO:0000313" key="4">
    <source>
        <dbReference type="EMBL" id="KAK7390455.1"/>
    </source>
</evidence>